<dbReference type="Proteomes" id="UP001277561">
    <property type="component" value="Unassembled WGS sequence"/>
</dbReference>
<sequence length="78" mass="8501">MIRAALPSSGFNPESRNARMCRFDALPPVVRDVINLASYEFHPGMAERLLRRGATARGCAERLVVTDIGLMARNGGAE</sequence>
<gene>
    <name evidence="1" type="ORF">RMS29_10105</name>
</gene>
<comment type="caution">
    <text evidence="1">The sequence shown here is derived from an EMBL/GenBank/DDBJ whole genome shotgun (WGS) entry which is preliminary data.</text>
</comment>
<name>A0ABU4VYK3_9HYPH</name>
<evidence type="ECO:0000313" key="2">
    <source>
        <dbReference type="Proteomes" id="UP001277561"/>
    </source>
</evidence>
<dbReference type="RefSeq" id="WP_320188212.1">
    <property type="nucleotide sequence ID" value="NZ_CP192764.1"/>
</dbReference>
<organism evidence="1 2">
    <name type="scientific">Agrobacterium rosae</name>
    <dbReference type="NCBI Taxonomy" id="1972867"/>
    <lineage>
        <taxon>Bacteria</taxon>
        <taxon>Pseudomonadati</taxon>
        <taxon>Pseudomonadota</taxon>
        <taxon>Alphaproteobacteria</taxon>
        <taxon>Hyphomicrobiales</taxon>
        <taxon>Rhizobiaceae</taxon>
        <taxon>Rhizobium/Agrobacterium group</taxon>
        <taxon>Agrobacterium</taxon>
    </lineage>
</organism>
<protein>
    <submittedName>
        <fullName evidence="1">Uncharacterized protein</fullName>
    </submittedName>
</protein>
<evidence type="ECO:0000313" key="1">
    <source>
        <dbReference type="EMBL" id="MDX8329580.1"/>
    </source>
</evidence>
<keyword evidence="2" id="KW-1185">Reference proteome</keyword>
<proteinExistence type="predicted"/>
<reference evidence="1" key="1">
    <citation type="journal article" date="2023" name="Phytobiomes J">
        <title>Deciphering the key players within the bacterial microbiota associated with aerial crown gall tumors on rhododendron: Insights into the gallobiome.</title>
        <authorList>
            <person name="Kuzmanovic N."/>
            <person name="Nesme J."/>
            <person name="Wolf J."/>
            <person name="Neumann-Schaal M."/>
            <person name="Petersen J."/>
            <person name="Fernandez-Gnecco G."/>
            <person name="Sproeer C."/>
            <person name="Bunk B."/>
            <person name="Overmann J."/>
            <person name="Sorensen S.J."/>
            <person name="Idczak E."/>
            <person name="Smalla K."/>
        </authorList>
    </citation>
    <scope>NUCLEOTIDE SEQUENCE [LARGE SCALE GENOMIC DNA]</scope>
    <source>
        <strain evidence="1">Rho-14.1</strain>
    </source>
</reference>
<accession>A0ABU4VYK3</accession>
<dbReference type="EMBL" id="JAVRAD010000003">
    <property type="protein sequence ID" value="MDX8329580.1"/>
    <property type="molecule type" value="Genomic_DNA"/>
</dbReference>